<keyword evidence="3" id="KW-1185">Reference proteome</keyword>
<dbReference type="OrthoDB" id="5979581at2759"/>
<dbReference type="PROSITE" id="PS50011">
    <property type="entry name" value="PROTEIN_KINASE_DOM"/>
    <property type="match status" value="1"/>
</dbReference>
<feature type="non-terminal residue" evidence="2">
    <location>
        <position position="190"/>
    </location>
</feature>
<dbReference type="Gene3D" id="3.30.200.20">
    <property type="entry name" value="Phosphorylase Kinase, domain 1"/>
    <property type="match status" value="1"/>
</dbReference>
<dbReference type="InterPro" id="IPR011009">
    <property type="entry name" value="Kinase-like_dom_sf"/>
</dbReference>
<dbReference type="SUPFAM" id="SSF56112">
    <property type="entry name" value="Protein kinase-like (PK-like)"/>
    <property type="match status" value="1"/>
</dbReference>
<evidence type="ECO:0000313" key="3">
    <source>
        <dbReference type="Proteomes" id="UP000717696"/>
    </source>
</evidence>
<evidence type="ECO:0000313" key="2">
    <source>
        <dbReference type="EMBL" id="KAH7131760.1"/>
    </source>
</evidence>
<name>A0A9P9E4G5_9HYPO</name>
<gene>
    <name evidence="2" type="ORF">B0J13DRAFT_451767</name>
</gene>
<accession>A0A9P9E4G5</accession>
<dbReference type="Gene3D" id="1.10.510.10">
    <property type="entry name" value="Transferase(Phosphotransferase) domain 1"/>
    <property type="match status" value="1"/>
</dbReference>
<evidence type="ECO:0000259" key="1">
    <source>
        <dbReference type="PROSITE" id="PS50011"/>
    </source>
</evidence>
<dbReference type="AlphaFoldDB" id="A0A9P9E4G5"/>
<dbReference type="GO" id="GO:0005524">
    <property type="term" value="F:ATP binding"/>
    <property type="evidence" value="ECO:0007669"/>
    <property type="project" value="InterPro"/>
</dbReference>
<dbReference type="GO" id="GO:0004672">
    <property type="term" value="F:protein kinase activity"/>
    <property type="evidence" value="ECO:0007669"/>
    <property type="project" value="InterPro"/>
</dbReference>
<dbReference type="InterPro" id="IPR000719">
    <property type="entry name" value="Prot_kinase_dom"/>
</dbReference>
<organism evidence="2 3">
    <name type="scientific">Dactylonectria estremocensis</name>
    <dbReference type="NCBI Taxonomy" id="1079267"/>
    <lineage>
        <taxon>Eukaryota</taxon>
        <taxon>Fungi</taxon>
        <taxon>Dikarya</taxon>
        <taxon>Ascomycota</taxon>
        <taxon>Pezizomycotina</taxon>
        <taxon>Sordariomycetes</taxon>
        <taxon>Hypocreomycetidae</taxon>
        <taxon>Hypocreales</taxon>
        <taxon>Nectriaceae</taxon>
        <taxon>Dactylonectria</taxon>
    </lineage>
</organism>
<reference evidence="2" key="1">
    <citation type="journal article" date="2021" name="Nat. Commun.">
        <title>Genetic determinants of endophytism in the Arabidopsis root mycobiome.</title>
        <authorList>
            <person name="Mesny F."/>
            <person name="Miyauchi S."/>
            <person name="Thiergart T."/>
            <person name="Pickel B."/>
            <person name="Atanasova L."/>
            <person name="Karlsson M."/>
            <person name="Huettel B."/>
            <person name="Barry K.W."/>
            <person name="Haridas S."/>
            <person name="Chen C."/>
            <person name="Bauer D."/>
            <person name="Andreopoulos W."/>
            <person name="Pangilinan J."/>
            <person name="LaButti K."/>
            <person name="Riley R."/>
            <person name="Lipzen A."/>
            <person name="Clum A."/>
            <person name="Drula E."/>
            <person name="Henrissat B."/>
            <person name="Kohler A."/>
            <person name="Grigoriev I.V."/>
            <person name="Martin F.M."/>
            <person name="Hacquard S."/>
        </authorList>
    </citation>
    <scope>NUCLEOTIDE SEQUENCE</scope>
    <source>
        <strain evidence="2">MPI-CAGE-AT-0021</strain>
    </source>
</reference>
<dbReference type="EMBL" id="JAGMUU010000019">
    <property type="protein sequence ID" value="KAH7131760.1"/>
    <property type="molecule type" value="Genomic_DNA"/>
</dbReference>
<comment type="caution">
    <text evidence="2">The sequence shown here is derived from an EMBL/GenBank/DDBJ whole genome shotgun (WGS) entry which is preliminary data.</text>
</comment>
<dbReference type="Proteomes" id="UP000717696">
    <property type="component" value="Unassembled WGS sequence"/>
</dbReference>
<proteinExistence type="predicted"/>
<feature type="domain" description="Protein kinase" evidence="1">
    <location>
        <begin position="1"/>
        <end position="190"/>
    </location>
</feature>
<sequence length="190" mass="21814">DDFRLKGPEGTHTCLVYKPMRETLLIFQHRVPNQRLPLPLFKFFTLFDNPKGIFINKQIPGKDPLLTRSRLSVVDIKDDNTMVIIENDRVLENFIAAQRRNVPSKHTSKETDRAIYISQDDLGPLRGSRLLPQLGDFDLAFPSLAGEQGHLSAVQSHRYRRPEVLLCVPWSYSADIWNLGLLVRLPYLPP</sequence>
<protein>
    <recommendedName>
        <fullName evidence="1">Protein kinase domain-containing protein</fullName>
    </recommendedName>
</protein>